<dbReference type="EMBL" id="KK104041">
    <property type="protein sequence ID" value="KIY94529.1"/>
    <property type="molecule type" value="Genomic_DNA"/>
</dbReference>
<evidence type="ECO:0008006" key="3">
    <source>
        <dbReference type="Google" id="ProtNLM"/>
    </source>
</evidence>
<dbReference type="KEGG" id="mng:MNEG_13433"/>
<name>A0A0D2LS71_9CHLO</name>
<protein>
    <recommendedName>
        <fullName evidence="3">F-box domain-containing protein</fullName>
    </recommendedName>
</protein>
<gene>
    <name evidence="1" type="ORF">MNEG_13433</name>
</gene>
<keyword evidence="2" id="KW-1185">Reference proteome</keyword>
<evidence type="ECO:0000313" key="2">
    <source>
        <dbReference type="Proteomes" id="UP000054498"/>
    </source>
</evidence>
<dbReference type="RefSeq" id="XP_013893549.1">
    <property type="nucleotide sequence ID" value="XM_014038095.1"/>
</dbReference>
<dbReference type="GeneID" id="25730895"/>
<reference evidence="1 2" key="1">
    <citation type="journal article" date="2013" name="BMC Genomics">
        <title>Reconstruction of the lipid metabolism for the microalga Monoraphidium neglectum from its genome sequence reveals characteristics suitable for biofuel production.</title>
        <authorList>
            <person name="Bogen C."/>
            <person name="Al-Dilaimi A."/>
            <person name="Albersmeier A."/>
            <person name="Wichmann J."/>
            <person name="Grundmann M."/>
            <person name="Rupp O."/>
            <person name="Lauersen K.J."/>
            <person name="Blifernez-Klassen O."/>
            <person name="Kalinowski J."/>
            <person name="Goesmann A."/>
            <person name="Mussgnug J.H."/>
            <person name="Kruse O."/>
        </authorList>
    </citation>
    <scope>NUCLEOTIDE SEQUENCE [LARGE SCALE GENOMIC DNA]</scope>
    <source>
        <strain evidence="1 2">SAG 48.87</strain>
    </source>
</reference>
<evidence type="ECO:0000313" key="1">
    <source>
        <dbReference type="EMBL" id="KIY94529.1"/>
    </source>
</evidence>
<organism evidence="1 2">
    <name type="scientific">Monoraphidium neglectum</name>
    <dbReference type="NCBI Taxonomy" id="145388"/>
    <lineage>
        <taxon>Eukaryota</taxon>
        <taxon>Viridiplantae</taxon>
        <taxon>Chlorophyta</taxon>
        <taxon>core chlorophytes</taxon>
        <taxon>Chlorophyceae</taxon>
        <taxon>CS clade</taxon>
        <taxon>Sphaeropleales</taxon>
        <taxon>Selenastraceae</taxon>
        <taxon>Monoraphidium</taxon>
    </lineage>
</organism>
<dbReference type="Proteomes" id="UP000054498">
    <property type="component" value="Unassembled WGS sequence"/>
</dbReference>
<dbReference type="STRING" id="145388.A0A0D2LS71"/>
<sequence>MPLPIEVLTLILAHTDADDRHALRASSRVLCSSIDKACIALTLPRVHTCSPAAAALALRRAAARCHRWGGVRALTLIALGAECMGPALALLNVAARHCPELSFITLARLDRELSLALTSHLSSCRLASLTSLAVTAPKRGRPLLLTPLGELSSLTALTIIGRADGASAAWLPPGLRRLQLGTHATEPGFGGTSWLDAIGACRGLEVLQLCWLDALDLGQQPDDPSEALDYAKFYASVGQLVNLRELSGVFCQVALAGHGGAESYVIDSLEAHLLLPQLTALQRLVLYMYVAPEDQLTELIFMQCKPAIKGPLSSLAAQCATLEELAFGVWPDADTDATHFPP</sequence>
<proteinExistence type="predicted"/>
<dbReference type="AlphaFoldDB" id="A0A0D2LS71"/>
<accession>A0A0D2LS71</accession>